<proteinExistence type="predicted"/>
<feature type="transmembrane region" description="Helical" evidence="2">
    <location>
        <begin position="176"/>
        <end position="198"/>
    </location>
</feature>
<gene>
    <name evidence="3" type="ORF">Rrhod_1443</name>
</gene>
<comment type="caution">
    <text evidence="3">The sequence shown here is derived from an EMBL/GenBank/DDBJ whole genome shotgun (WGS) entry which is preliminary data.</text>
</comment>
<organism evidence="3 4">
    <name type="scientific">Rhodococcus rhodnii LMG 5362</name>
    <dbReference type="NCBI Taxonomy" id="1273125"/>
    <lineage>
        <taxon>Bacteria</taxon>
        <taxon>Bacillati</taxon>
        <taxon>Actinomycetota</taxon>
        <taxon>Actinomycetes</taxon>
        <taxon>Mycobacteriales</taxon>
        <taxon>Nocardiaceae</taxon>
        <taxon>Rhodococcus</taxon>
    </lineage>
</organism>
<feature type="region of interest" description="Disordered" evidence="1">
    <location>
        <begin position="1"/>
        <end position="49"/>
    </location>
</feature>
<keyword evidence="2" id="KW-0812">Transmembrane</keyword>
<keyword evidence="2" id="KW-1133">Transmembrane helix</keyword>
<protein>
    <submittedName>
        <fullName evidence="3">Uncharacterized protein</fullName>
    </submittedName>
</protein>
<dbReference type="AlphaFoldDB" id="R7WPI9"/>
<reference evidence="3 4" key="1">
    <citation type="journal article" date="2013" name="Genome Announc.">
        <title>Draft Genome Sequence of Rhodococcus rhodnii Strain LMG5362, a Symbiont of Rhodnius prolixus (Hemiptera, Reduviidae, Triatominae), the Principle Vector of Trypanosoma cruzi.</title>
        <authorList>
            <person name="Pachebat J.A."/>
            <person name="van Keulen G."/>
            <person name="Whitten M.M."/>
            <person name="Girdwood S."/>
            <person name="Del Sol R."/>
            <person name="Dyson P.J."/>
            <person name="Facey P.D."/>
        </authorList>
    </citation>
    <scope>NUCLEOTIDE SEQUENCE [LARGE SCALE GENOMIC DNA]</scope>
    <source>
        <strain evidence="3 4">LMG 5362</strain>
    </source>
</reference>
<dbReference type="Proteomes" id="UP000013525">
    <property type="component" value="Unassembled WGS sequence"/>
</dbReference>
<feature type="transmembrane region" description="Helical" evidence="2">
    <location>
        <begin position="109"/>
        <end position="132"/>
    </location>
</feature>
<feature type="transmembrane region" description="Helical" evidence="2">
    <location>
        <begin position="144"/>
        <end position="164"/>
    </location>
</feature>
<evidence type="ECO:0000313" key="3">
    <source>
        <dbReference type="EMBL" id="EOM77195.1"/>
    </source>
</evidence>
<name>R7WPI9_9NOCA</name>
<evidence type="ECO:0000256" key="2">
    <source>
        <dbReference type="SAM" id="Phobius"/>
    </source>
</evidence>
<evidence type="ECO:0000313" key="4">
    <source>
        <dbReference type="Proteomes" id="UP000013525"/>
    </source>
</evidence>
<dbReference type="eggNOG" id="COG1716">
    <property type="taxonomic scope" value="Bacteria"/>
</dbReference>
<accession>R7WPI9</accession>
<evidence type="ECO:0000256" key="1">
    <source>
        <dbReference type="SAM" id="MobiDB-lite"/>
    </source>
</evidence>
<dbReference type="EMBL" id="APMY01000051">
    <property type="protein sequence ID" value="EOM77195.1"/>
    <property type="molecule type" value="Genomic_DNA"/>
</dbReference>
<keyword evidence="2" id="KW-0472">Membrane</keyword>
<dbReference type="RefSeq" id="WP_010837507.1">
    <property type="nucleotide sequence ID" value="NZ_APMY01000051.1"/>
</dbReference>
<keyword evidence="4" id="KW-1185">Reference proteome</keyword>
<sequence length="218" mass="23295">MSEQHPQYPQQPPQHQYPQQQYPPQEQYPSSYPQQQPEDGGSGGDGTPPLDVGTARQLWWLVAALGILQGFAALAIVSGDRSSFVDTMLADPALAEAGVDVDRARMESLFGVGMGIVGLVIVAVTALFLVFVRSMARDRNWARMVLTMLGVLMVFTSIPVLFGLGGGALPGGADGMGLAMGAVQILQAVAAVGAIVLMHRKESNLYFLPGLSRKDEDR</sequence>
<dbReference type="PATRIC" id="fig|1273125.3.peg.1395"/>
<feature type="transmembrane region" description="Helical" evidence="2">
    <location>
        <begin position="58"/>
        <end position="79"/>
    </location>
</feature>
<feature type="compositionally biased region" description="Low complexity" evidence="1">
    <location>
        <begin position="1"/>
        <end position="37"/>
    </location>
</feature>